<dbReference type="AlphaFoldDB" id="A0A521E016"/>
<name>A0A521E016_9BACL</name>
<dbReference type="OrthoDB" id="2842763at2"/>
<evidence type="ECO:0000313" key="2">
    <source>
        <dbReference type="EMBL" id="SMO77329.1"/>
    </source>
</evidence>
<organism evidence="2 3">
    <name type="scientific">Melghirimyces algeriensis</name>
    <dbReference type="NCBI Taxonomy" id="910412"/>
    <lineage>
        <taxon>Bacteria</taxon>
        <taxon>Bacillati</taxon>
        <taxon>Bacillota</taxon>
        <taxon>Bacilli</taxon>
        <taxon>Bacillales</taxon>
        <taxon>Thermoactinomycetaceae</taxon>
        <taxon>Melghirimyces</taxon>
    </lineage>
</organism>
<evidence type="ECO:0000256" key="1">
    <source>
        <dbReference type="SAM" id="MobiDB-lite"/>
    </source>
</evidence>
<dbReference type="Proteomes" id="UP000315636">
    <property type="component" value="Unassembled WGS sequence"/>
</dbReference>
<protein>
    <submittedName>
        <fullName evidence="2">Uncharacterized protein</fullName>
    </submittedName>
</protein>
<dbReference type="RefSeq" id="WP_142505888.1">
    <property type="nucleotide sequence ID" value="NZ_FXTI01000007.1"/>
</dbReference>
<accession>A0A521E016</accession>
<dbReference type="EMBL" id="FXTI01000007">
    <property type="protein sequence ID" value="SMO77329.1"/>
    <property type="molecule type" value="Genomic_DNA"/>
</dbReference>
<sequence>MKKDICKWILNTLSDEDLAGLTQTMNIKLDGFRQIHPEHVKRLRPRLIHQMLKPSNLKLAGLMAESEGDFDKIRHMNRQTLYDRMAQGEMKPSLVLTALITSSEAEHQTLAESLYEELSKSGHLEKWQHQYKHLIAEYDTEELDSQSYKEQMIQLKQEAEQATKKVKKTEKKWSERYQRLQKETQKLTNDLHRLKEENKKLMRSIQQTKQELQQRDKELAEQREKDFKNKKKLDQLKEKMSVLEEENRELRKRKKGTEPESHSTSFSVQTGKRIVILGNPKNSKINQQLKQFPSLIVDSSEIESIFEENKLQTSDQIWLLTYNTSPQKQYLVRTHVEEKNLKEFSNFQSLYNHLKTLAQGRNDKV</sequence>
<gene>
    <name evidence="2" type="ORF">SAMN06264849_10782</name>
</gene>
<feature type="region of interest" description="Disordered" evidence="1">
    <location>
        <begin position="202"/>
        <end position="265"/>
    </location>
</feature>
<evidence type="ECO:0000313" key="3">
    <source>
        <dbReference type="Proteomes" id="UP000315636"/>
    </source>
</evidence>
<feature type="compositionally biased region" description="Basic and acidic residues" evidence="1">
    <location>
        <begin position="212"/>
        <end position="242"/>
    </location>
</feature>
<reference evidence="2 3" key="1">
    <citation type="submission" date="2017-05" db="EMBL/GenBank/DDBJ databases">
        <authorList>
            <person name="Varghese N."/>
            <person name="Submissions S."/>
        </authorList>
    </citation>
    <scope>NUCLEOTIDE SEQUENCE [LARGE SCALE GENOMIC DNA]</scope>
    <source>
        <strain evidence="2 3">DSM 45474</strain>
    </source>
</reference>
<keyword evidence="3" id="KW-1185">Reference proteome</keyword>
<proteinExistence type="predicted"/>